<dbReference type="Proteomes" id="UP000054248">
    <property type="component" value="Unassembled WGS sequence"/>
</dbReference>
<name>A0A0C3Q268_9AGAM</name>
<dbReference type="InterPro" id="IPR000719">
    <property type="entry name" value="Prot_kinase_dom"/>
</dbReference>
<dbReference type="OrthoDB" id="3269779at2759"/>
<feature type="region of interest" description="Disordered" evidence="1">
    <location>
        <begin position="1"/>
        <end position="27"/>
    </location>
</feature>
<dbReference type="AlphaFoldDB" id="A0A0C3Q268"/>
<evidence type="ECO:0000313" key="4">
    <source>
        <dbReference type="Proteomes" id="UP000054248"/>
    </source>
</evidence>
<dbReference type="STRING" id="1051891.A0A0C3Q268"/>
<feature type="compositionally biased region" description="Polar residues" evidence="1">
    <location>
        <begin position="1"/>
        <end position="12"/>
    </location>
</feature>
<organism evidence="3 4">
    <name type="scientific">Tulasnella calospora MUT 4182</name>
    <dbReference type="NCBI Taxonomy" id="1051891"/>
    <lineage>
        <taxon>Eukaryota</taxon>
        <taxon>Fungi</taxon>
        <taxon>Dikarya</taxon>
        <taxon>Basidiomycota</taxon>
        <taxon>Agaricomycotina</taxon>
        <taxon>Agaricomycetes</taxon>
        <taxon>Cantharellales</taxon>
        <taxon>Tulasnellaceae</taxon>
        <taxon>Tulasnella</taxon>
    </lineage>
</organism>
<dbReference type="EMBL" id="KN823565">
    <property type="protein sequence ID" value="KIO16439.1"/>
    <property type="molecule type" value="Genomic_DNA"/>
</dbReference>
<accession>A0A0C3Q268</accession>
<dbReference type="PROSITE" id="PS50011">
    <property type="entry name" value="PROTEIN_KINASE_DOM"/>
    <property type="match status" value="1"/>
</dbReference>
<reference evidence="3 4" key="1">
    <citation type="submission" date="2014-04" db="EMBL/GenBank/DDBJ databases">
        <authorList>
            <consortium name="DOE Joint Genome Institute"/>
            <person name="Kuo A."/>
            <person name="Girlanda M."/>
            <person name="Perotto S."/>
            <person name="Kohler A."/>
            <person name="Nagy L.G."/>
            <person name="Floudas D."/>
            <person name="Copeland A."/>
            <person name="Barry K.W."/>
            <person name="Cichocki N."/>
            <person name="Veneault-Fourrey C."/>
            <person name="LaButti K."/>
            <person name="Lindquist E.A."/>
            <person name="Lipzen A."/>
            <person name="Lundell T."/>
            <person name="Morin E."/>
            <person name="Murat C."/>
            <person name="Sun H."/>
            <person name="Tunlid A."/>
            <person name="Henrissat B."/>
            <person name="Grigoriev I.V."/>
            <person name="Hibbett D.S."/>
            <person name="Martin F."/>
            <person name="Nordberg H.P."/>
            <person name="Cantor M.N."/>
            <person name="Hua S.X."/>
        </authorList>
    </citation>
    <scope>NUCLEOTIDE SEQUENCE [LARGE SCALE GENOMIC DNA]</scope>
    <source>
        <strain evidence="3 4">MUT 4182</strain>
    </source>
</reference>
<protein>
    <recommendedName>
        <fullName evidence="2">Protein kinase domain-containing protein</fullName>
    </recommendedName>
</protein>
<feature type="domain" description="Protein kinase" evidence="2">
    <location>
        <begin position="1"/>
        <end position="289"/>
    </location>
</feature>
<dbReference type="InterPro" id="IPR008266">
    <property type="entry name" value="Tyr_kinase_AS"/>
</dbReference>
<dbReference type="PANTHER" id="PTHR38248:SF2">
    <property type="entry name" value="FUNK1 11"/>
    <property type="match status" value="1"/>
</dbReference>
<dbReference type="Pfam" id="PF17667">
    <property type="entry name" value="Pkinase_fungal"/>
    <property type="match status" value="1"/>
</dbReference>
<dbReference type="PROSITE" id="PS00109">
    <property type="entry name" value="PROTEIN_KINASE_TYR"/>
    <property type="match status" value="1"/>
</dbReference>
<sequence length="289" mass="32174">MEQRDLTSTFRDQLSESEGSKLPSLMDIPDEKNANHAGGHSFQRVLLRFVFKGKGRSLNQAENSAELLQAAVQWIDGLIDLDEKGIIHRDISYGNLLLPSESGGAKIIDLGLSHLKNAAKSIKEFASDDDENYDEAISGCPHAHHHITGTLPFVAHDLLYALWRAQSCEHTLYHDVESIFWVLLYVCLKEHGGPMAGIWTDVLSSLTSSEIGAVVTQKNMCLTKEGFYNNIGGKFGDLEGFFSGYYDIYRWHGKEVAKDTATRVRNLALSELQKILASQVTNEQKIHPS</sequence>
<evidence type="ECO:0000313" key="3">
    <source>
        <dbReference type="EMBL" id="KIO16439.1"/>
    </source>
</evidence>
<dbReference type="HOGENOM" id="CLU_064149_0_0_1"/>
<gene>
    <name evidence="3" type="ORF">M407DRAFT_188937</name>
</gene>
<keyword evidence="4" id="KW-1185">Reference proteome</keyword>
<reference evidence="4" key="2">
    <citation type="submission" date="2015-01" db="EMBL/GenBank/DDBJ databases">
        <title>Evolutionary Origins and Diversification of the Mycorrhizal Mutualists.</title>
        <authorList>
            <consortium name="DOE Joint Genome Institute"/>
            <consortium name="Mycorrhizal Genomics Consortium"/>
            <person name="Kohler A."/>
            <person name="Kuo A."/>
            <person name="Nagy L.G."/>
            <person name="Floudas D."/>
            <person name="Copeland A."/>
            <person name="Barry K.W."/>
            <person name="Cichocki N."/>
            <person name="Veneault-Fourrey C."/>
            <person name="LaButti K."/>
            <person name="Lindquist E.A."/>
            <person name="Lipzen A."/>
            <person name="Lundell T."/>
            <person name="Morin E."/>
            <person name="Murat C."/>
            <person name="Riley R."/>
            <person name="Ohm R."/>
            <person name="Sun H."/>
            <person name="Tunlid A."/>
            <person name="Henrissat B."/>
            <person name="Grigoriev I.V."/>
            <person name="Hibbett D.S."/>
            <person name="Martin F."/>
        </authorList>
    </citation>
    <scope>NUCLEOTIDE SEQUENCE [LARGE SCALE GENOMIC DNA]</scope>
    <source>
        <strain evidence="4">MUT 4182</strain>
    </source>
</reference>
<dbReference type="InterPro" id="IPR011009">
    <property type="entry name" value="Kinase-like_dom_sf"/>
</dbReference>
<proteinExistence type="predicted"/>
<evidence type="ECO:0000259" key="2">
    <source>
        <dbReference type="PROSITE" id="PS50011"/>
    </source>
</evidence>
<evidence type="ECO:0000256" key="1">
    <source>
        <dbReference type="SAM" id="MobiDB-lite"/>
    </source>
</evidence>
<dbReference type="Gene3D" id="1.10.510.10">
    <property type="entry name" value="Transferase(Phosphotransferase) domain 1"/>
    <property type="match status" value="1"/>
</dbReference>
<dbReference type="GO" id="GO:0005524">
    <property type="term" value="F:ATP binding"/>
    <property type="evidence" value="ECO:0007669"/>
    <property type="project" value="InterPro"/>
</dbReference>
<dbReference type="InterPro" id="IPR040976">
    <property type="entry name" value="Pkinase_fungal"/>
</dbReference>
<dbReference type="SUPFAM" id="SSF56112">
    <property type="entry name" value="Protein kinase-like (PK-like)"/>
    <property type="match status" value="1"/>
</dbReference>
<dbReference type="PANTHER" id="PTHR38248">
    <property type="entry name" value="FUNK1 6"/>
    <property type="match status" value="1"/>
</dbReference>
<dbReference type="GO" id="GO:0004672">
    <property type="term" value="F:protein kinase activity"/>
    <property type="evidence" value="ECO:0007669"/>
    <property type="project" value="InterPro"/>
</dbReference>